<gene>
    <name evidence="2" type="ORF">PT974_12497</name>
</gene>
<protein>
    <submittedName>
        <fullName evidence="2">Uncharacterized protein</fullName>
    </submittedName>
</protein>
<evidence type="ECO:0000256" key="1">
    <source>
        <dbReference type="SAM" id="MobiDB-lite"/>
    </source>
</evidence>
<dbReference type="PANTHER" id="PTHR40788:SF1">
    <property type="entry name" value="IPA PROTEIN"/>
    <property type="match status" value="1"/>
</dbReference>
<dbReference type="PANTHER" id="PTHR40788">
    <property type="entry name" value="CLR5 DOMAIN-CONTAINING PROTEIN-RELATED"/>
    <property type="match status" value="1"/>
</dbReference>
<reference evidence="2 3" key="1">
    <citation type="submission" date="2024-01" db="EMBL/GenBank/DDBJ databases">
        <title>Complete genome of Cladobotryum mycophilum ATHUM6906.</title>
        <authorList>
            <person name="Christinaki A.C."/>
            <person name="Myridakis A.I."/>
            <person name="Kouvelis V.N."/>
        </authorList>
    </citation>
    <scope>NUCLEOTIDE SEQUENCE [LARGE SCALE GENOMIC DNA]</scope>
    <source>
        <strain evidence="2 3">ATHUM6906</strain>
    </source>
</reference>
<accession>A0ABR0S843</accession>
<dbReference type="EMBL" id="JAVFKD010000016">
    <property type="protein sequence ID" value="KAK5988346.1"/>
    <property type="molecule type" value="Genomic_DNA"/>
</dbReference>
<sequence>MVIDSDEPRYHFSDNGQSTRRVNIVANAQPFGGGPGATLRAIVPFLRDRLKSWGPVTLHYVGSNITMELQTLRKGRDCIYWDKLHDVDVSSHRGKAQLESLLGHLQPRLVVTAMDEDFAATARQAGCRVVIIDLLLWWWPGKIPDPWREAERIMAADFYGVRERVVREKLTNVVTLPPIGPPIRTNRLSPRKDVLLNFGGLLNPLMSKEECIEYAQMIYRLARRALKLRNAALPEADSAELMVLVASSDVARAIDAENPQVARMVLPHEALDLMATAQLVCCTPGLGNLYAAAAVAETVLLLPPLHETHGLQIALVQEAGVGVDAVEWHDLIGGSRMNYDRPGPEVVADVSRARRRVIASLEMQEIMVNRMLMAMNAAARGLDGEPPLRTLITTFGQDNGDQMAAEIIIGVKARRQKWTNLRHVLWSKNFIAISRGSTRSTHASIESRWRSFQKGQREKCVKAGVAGGVMLKHSSDASLGNVFKITPEWNLRDIAESGSDFLLDLLEHRATKPLFEQYGEGFNGRKGDRDFILEMVRTKNLRHVNSFRDSYTLFVNDDEQYGFSYEIVSENASMEAYFKSLMQRGYCVPQSTGELILQRQATLLQSLNILVEDILDLGSPTMIRMRRPQKSDKAATEALSKLSIQNQSTKLALPDLLATAHDQSESLQEYLGFLSVEPVVLSHSVNIFFFSRPELIADEKGRQLAVHTDKYISGAFFDAVHSAIKAAAIWNYINRLLQLLETLKTDKVYRAIVLQEISNVCHLEYGRAQALFMRHVQTGTGSKWFKRLSNKYDNLGNAKVAMKGKPDELTIADPQLHYVLRLCQSDTNATKAADWMGKLGGLHTAHPTEREKLEGREVEALCDLAVIIGFIRDLSPLISMPSLSRKKGQMFVARSQELEAELNQLKSQVDLRDWVVPIDNLLEPGVASTALGALDQFVAEKAGSKIGFLYQDLVEECFSDLQNQYEQVKTKLEQKAEWTPLPVPPLEPLEKRIEQRKQKEKTRPSHSSAFELAPHAAESPPQEETLPPKHLSSAPQ</sequence>
<dbReference type="Proteomes" id="UP001338125">
    <property type="component" value="Unassembled WGS sequence"/>
</dbReference>
<feature type="region of interest" description="Disordered" evidence="1">
    <location>
        <begin position="979"/>
        <end position="1036"/>
    </location>
</feature>
<keyword evidence="3" id="KW-1185">Reference proteome</keyword>
<evidence type="ECO:0000313" key="3">
    <source>
        <dbReference type="Proteomes" id="UP001338125"/>
    </source>
</evidence>
<comment type="caution">
    <text evidence="2">The sequence shown here is derived from an EMBL/GenBank/DDBJ whole genome shotgun (WGS) entry which is preliminary data.</text>
</comment>
<proteinExistence type="predicted"/>
<feature type="compositionally biased region" description="Basic and acidic residues" evidence="1">
    <location>
        <begin position="988"/>
        <end position="1003"/>
    </location>
</feature>
<name>A0ABR0S843_9HYPO</name>
<evidence type="ECO:0000313" key="2">
    <source>
        <dbReference type="EMBL" id="KAK5988346.1"/>
    </source>
</evidence>
<organism evidence="2 3">
    <name type="scientific">Cladobotryum mycophilum</name>
    <dbReference type="NCBI Taxonomy" id="491253"/>
    <lineage>
        <taxon>Eukaryota</taxon>
        <taxon>Fungi</taxon>
        <taxon>Dikarya</taxon>
        <taxon>Ascomycota</taxon>
        <taxon>Pezizomycotina</taxon>
        <taxon>Sordariomycetes</taxon>
        <taxon>Hypocreomycetidae</taxon>
        <taxon>Hypocreales</taxon>
        <taxon>Hypocreaceae</taxon>
        <taxon>Cladobotryum</taxon>
    </lineage>
</organism>